<evidence type="ECO:0000256" key="1">
    <source>
        <dbReference type="SAM" id="Phobius"/>
    </source>
</evidence>
<sequence>MSRRYGTYGEEETDWRPIAHKGFSSIVICFCQSGFNFLMCLLIVEYFMEPSLFITCDKSRDVAHELSSMVWLAVIDNLEENHHTFCLLKHLAHGGDQVFLPHILTLHLSKFNGGCSRNFLLIFVIASTI</sequence>
<protein>
    <submittedName>
        <fullName evidence="2">Uncharacterized protein</fullName>
    </submittedName>
</protein>
<evidence type="ECO:0000313" key="3">
    <source>
        <dbReference type="Proteomes" id="UP001157006"/>
    </source>
</evidence>
<dbReference type="PANTHER" id="PTHR48155">
    <property type="entry name" value="OS09G0497600 PROTEIN"/>
    <property type="match status" value="1"/>
</dbReference>
<keyword evidence="1" id="KW-0812">Transmembrane</keyword>
<proteinExistence type="predicted"/>
<dbReference type="AlphaFoldDB" id="A0AAV1AZ64"/>
<feature type="transmembrane region" description="Helical" evidence="1">
    <location>
        <begin position="23"/>
        <end position="44"/>
    </location>
</feature>
<reference evidence="2 3" key="1">
    <citation type="submission" date="2023-01" db="EMBL/GenBank/DDBJ databases">
        <authorList>
            <person name="Kreplak J."/>
        </authorList>
    </citation>
    <scope>NUCLEOTIDE SEQUENCE [LARGE SCALE GENOMIC DNA]</scope>
</reference>
<organism evidence="2 3">
    <name type="scientific">Vicia faba</name>
    <name type="common">Broad bean</name>
    <name type="synonym">Faba vulgaris</name>
    <dbReference type="NCBI Taxonomy" id="3906"/>
    <lineage>
        <taxon>Eukaryota</taxon>
        <taxon>Viridiplantae</taxon>
        <taxon>Streptophyta</taxon>
        <taxon>Embryophyta</taxon>
        <taxon>Tracheophyta</taxon>
        <taxon>Spermatophyta</taxon>
        <taxon>Magnoliopsida</taxon>
        <taxon>eudicotyledons</taxon>
        <taxon>Gunneridae</taxon>
        <taxon>Pentapetalae</taxon>
        <taxon>rosids</taxon>
        <taxon>fabids</taxon>
        <taxon>Fabales</taxon>
        <taxon>Fabaceae</taxon>
        <taxon>Papilionoideae</taxon>
        <taxon>50 kb inversion clade</taxon>
        <taxon>NPAAA clade</taxon>
        <taxon>Hologalegina</taxon>
        <taxon>IRL clade</taxon>
        <taxon>Fabeae</taxon>
        <taxon>Vicia</taxon>
    </lineage>
</organism>
<keyword evidence="1" id="KW-0472">Membrane</keyword>
<gene>
    <name evidence="2" type="ORF">VFH_V194360</name>
</gene>
<evidence type="ECO:0000313" key="2">
    <source>
        <dbReference type="EMBL" id="CAI8615755.1"/>
    </source>
</evidence>
<dbReference type="Proteomes" id="UP001157006">
    <property type="component" value="Chromosome 5"/>
</dbReference>
<dbReference type="PANTHER" id="PTHR48155:SF1">
    <property type="entry name" value="F-BOX DOMAIN-CONTAINING PROTEIN"/>
    <property type="match status" value="1"/>
</dbReference>
<name>A0AAV1AZ64_VICFA</name>
<accession>A0AAV1AZ64</accession>
<keyword evidence="1" id="KW-1133">Transmembrane helix</keyword>
<keyword evidence="3" id="KW-1185">Reference proteome</keyword>
<dbReference type="EMBL" id="OX451740">
    <property type="protein sequence ID" value="CAI8615755.1"/>
    <property type="molecule type" value="Genomic_DNA"/>
</dbReference>